<dbReference type="OrthoDB" id="9771580at2"/>
<dbReference type="RefSeq" id="WP_117228539.1">
    <property type="nucleotide sequence ID" value="NZ_CP061725.1"/>
</dbReference>
<protein>
    <submittedName>
        <fullName evidence="1">Uncharacterized protein</fullName>
    </submittedName>
</protein>
<evidence type="ECO:0000313" key="1">
    <source>
        <dbReference type="EMBL" id="RFS45847.1"/>
    </source>
</evidence>
<gene>
    <name evidence="1" type="ORF">D0Q02_14670</name>
</gene>
<dbReference type="Proteomes" id="UP000262621">
    <property type="component" value="Unassembled WGS sequence"/>
</dbReference>
<accession>A0A372FYG9</accession>
<name>A0A372FYG9_9ACTN</name>
<dbReference type="AlphaFoldDB" id="A0A372FYG9"/>
<dbReference type="InterPro" id="IPR053714">
    <property type="entry name" value="Iso_Racemase_Enz_sf"/>
</dbReference>
<dbReference type="Gene3D" id="3.40.50.12500">
    <property type="match status" value="1"/>
</dbReference>
<dbReference type="EMBL" id="QVFU01000013">
    <property type="protein sequence ID" value="RFS45847.1"/>
    <property type="molecule type" value="Genomic_DNA"/>
</dbReference>
<evidence type="ECO:0000313" key="2">
    <source>
        <dbReference type="Proteomes" id="UP000262621"/>
    </source>
</evidence>
<dbReference type="InterPro" id="IPR026286">
    <property type="entry name" value="MaiA/AMDase"/>
</dbReference>
<reference evidence="1 2" key="1">
    <citation type="submission" date="2018-08" db="EMBL/GenBank/DDBJ databases">
        <title>Verrucosispora craniellae sp. nov., isolated from a marine sponge in the South China Sea.</title>
        <authorList>
            <person name="Li L."/>
            <person name="Lin H.W."/>
        </authorList>
    </citation>
    <scope>NUCLEOTIDE SEQUENCE [LARGE SCALE GENOMIC DNA]</scope>
    <source>
        <strain evidence="1 2">LHW63014</strain>
    </source>
</reference>
<dbReference type="Pfam" id="PF17645">
    <property type="entry name" value="Amdase"/>
    <property type="match status" value="1"/>
</dbReference>
<organism evidence="1 2">
    <name type="scientific">Micromonospora craniellae</name>
    <dbReference type="NCBI Taxonomy" id="2294034"/>
    <lineage>
        <taxon>Bacteria</taxon>
        <taxon>Bacillati</taxon>
        <taxon>Actinomycetota</taxon>
        <taxon>Actinomycetes</taxon>
        <taxon>Micromonosporales</taxon>
        <taxon>Micromonosporaceae</taxon>
        <taxon>Micromonospora</taxon>
    </lineage>
</organism>
<proteinExistence type="predicted"/>
<comment type="caution">
    <text evidence="1">The sequence shown here is derived from an EMBL/GenBank/DDBJ whole genome shotgun (WGS) entry which is preliminary data.</text>
</comment>
<keyword evidence="2" id="KW-1185">Reference proteome</keyword>
<sequence>MPDLCPPRSVVYLCPGSRCDIVPYTYYRHAPPGLLLDVRHQQVAGYQPEIGREILRHTMRELSVDPDTTAGVVLGGSAFSLSYRFDDLKAELATISARLGVPVITDMVAVIDQLRRHTTDRVVVAHRLAGVSDDALVTFLDSAGLTCVDVLARPASMTDNAETTLVDGARTARDLTATAISRFPDERALLLLGGSWWVEPAAELAQRNKWCFVNNVTAVASAPDFNMRGNQQ</sequence>